<dbReference type="EMBL" id="LXQA010173324">
    <property type="protein sequence ID" value="MCI29547.1"/>
    <property type="molecule type" value="Genomic_DNA"/>
</dbReference>
<feature type="domain" description="WGR" evidence="6">
    <location>
        <begin position="25"/>
        <end position="61"/>
    </location>
</feature>
<organism evidence="7 8">
    <name type="scientific">Trifolium medium</name>
    <dbReference type="NCBI Taxonomy" id="97028"/>
    <lineage>
        <taxon>Eukaryota</taxon>
        <taxon>Viridiplantae</taxon>
        <taxon>Streptophyta</taxon>
        <taxon>Embryophyta</taxon>
        <taxon>Tracheophyta</taxon>
        <taxon>Spermatophyta</taxon>
        <taxon>Magnoliopsida</taxon>
        <taxon>eudicotyledons</taxon>
        <taxon>Gunneridae</taxon>
        <taxon>Pentapetalae</taxon>
        <taxon>rosids</taxon>
        <taxon>fabids</taxon>
        <taxon>Fabales</taxon>
        <taxon>Fabaceae</taxon>
        <taxon>Papilionoideae</taxon>
        <taxon>50 kb inversion clade</taxon>
        <taxon>NPAAA clade</taxon>
        <taxon>Hologalegina</taxon>
        <taxon>IRL clade</taxon>
        <taxon>Trifolieae</taxon>
        <taxon>Trifolium</taxon>
    </lineage>
</organism>
<dbReference type="PANTHER" id="PTHR10459">
    <property type="entry name" value="DNA LIGASE"/>
    <property type="match status" value="1"/>
</dbReference>
<dbReference type="InterPro" id="IPR036930">
    <property type="entry name" value="WGR_dom_sf"/>
</dbReference>
<keyword evidence="4" id="KW-0520">NAD</keyword>
<evidence type="ECO:0000256" key="2">
    <source>
        <dbReference type="ARBA" id="ARBA00022676"/>
    </source>
</evidence>
<evidence type="ECO:0000256" key="1">
    <source>
        <dbReference type="ARBA" id="ARBA00012020"/>
    </source>
</evidence>
<dbReference type="EC" id="2.4.2.30" evidence="1"/>
<dbReference type="GO" id="GO:1990404">
    <property type="term" value="F:NAD+-protein mono-ADP-ribosyltransferase activity"/>
    <property type="evidence" value="ECO:0007669"/>
    <property type="project" value="TreeGrafter"/>
</dbReference>
<feature type="non-terminal residue" evidence="7">
    <location>
        <position position="1"/>
    </location>
</feature>
<evidence type="ECO:0000313" key="8">
    <source>
        <dbReference type="Proteomes" id="UP000265520"/>
    </source>
</evidence>
<dbReference type="GO" id="GO:0003950">
    <property type="term" value="F:NAD+ poly-ADP-ribosyltransferase activity"/>
    <property type="evidence" value="ECO:0007669"/>
    <property type="project" value="UniProtKB-EC"/>
</dbReference>
<dbReference type="Proteomes" id="UP000265520">
    <property type="component" value="Unassembled WGS sequence"/>
</dbReference>
<reference evidence="7 8" key="1">
    <citation type="journal article" date="2018" name="Front. Plant Sci.">
        <title>Red Clover (Trifolium pratense) and Zigzag Clover (T. medium) - A Picture of Genomic Similarities and Differences.</title>
        <authorList>
            <person name="Dluhosova J."/>
            <person name="Istvanek J."/>
            <person name="Nedelnik J."/>
            <person name="Repkova J."/>
        </authorList>
    </citation>
    <scope>NUCLEOTIDE SEQUENCE [LARGE SCALE GENOMIC DNA]</scope>
    <source>
        <strain evidence="8">cv. 10/8</strain>
        <tissue evidence="7">Leaf</tissue>
    </source>
</reference>
<dbReference type="PROSITE" id="PS51977">
    <property type="entry name" value="WGR"/>
    <property type="match status" value="1"/>
</dbReference>
<dbReference type="InterPro" id="IPR050800">
    <property type="entry name" value="ARTD/PARP"/>
</dbReference>
<sequence>EKAIEEEKIVTATKKGSAVLDQWLPDHIKMQYHGGEIYDAVLNQTNVGDNNNKFYIIQVLG</sequence>
<proteinExistence type="predicted"/>
<keyword evidence="2" id="KW-0328">Glycosyltransferase</keyword>
<accession>A0A392QZW5</accession>
<name>A0A392QZW5_9FABA</name>
<evidence type="ECO:0000256" key="3">
    <source>
        <dbReference type="ARBA" id="ARBA00022679"/>
    </source>
</evidence>
<dbReference type="SUPFAM" id="SSF142921">
    <property type="entry name" value="WGR domain-like"/>
    <property type="match status" value="1"/>
</dbReference>
<dbReference type="AlphaFoldDB" id="A0A392QZW5"/>
<protein>
    <recommendedName>
        <fullName evidence="1">NAD(+) ADP-ribosyltransferase</fullName>
        <ecNumber evidence="1">2.4.2.30</ecNumber>
    </recommendedName>
</protein>
<dbReference type="GO" id="GO:0070212">
    <property type="term" value="P:protein poly-ADP-ribosylation"/>
    <property type="evidence" value="ECO:0007669"/>
    <property type="project" value="TreeGrafter"/>
</dbReference>
<evidence type="ECO:0000259" key="6">
    <source>
        <dbReference type="PROSITE" id="PS51977"/>
    </source>
</evidence>
<comment type="caution">
    <text evidence="7">The sequence shown here is derived from an EMBL/GenBank/DDBJ whole genome shotgun (WGS) entry which is preliminary data.</text>
</comment>
<dbReference type="GO" id="GO:0005730">
    <property type="term" value="C:nucleolus"/>
    <property type="evidence" value="ECO:0007669"/>
    <property type="project" value="TreeGrafter"/>
</dbReference>
<dbReference type="GO" id="GO:0006302">
    <property type="term" value="P:double-strand break repair"/>
    <property type="evidence" value="ECO:0007669"/>
    <property type="project" value="TreeGrafter"/>
</dbReference>
<dbReference type="Pfam" id="PF05406">
    <property type="entry name" value="WGR"/>
    <property type="match status" value="1"/>
</dbReference>
<evidence type="ECO:0000313" key="7">
    <source>
        <dbReference type="EMBL" id="MCI29547.1"/>
    </source>
</evidence>
<dbReference type="InterPro" id="IPR008893">
    <property type="entry name" value="WGR_domain"/>
</dbReference>
<keyword evidence="3" id="KW-0808">Transferase</keyword>
<evidence type="ECO:0000256" key="4">
    <source>
        <dbReference type="ARBA" id="ARBA00023027"/>
    </source>
</evidence>
<keyword evidence="8" id="KW-1185">Reference proteome</keyword>
<comment type="catalytic activity">
    <reaction evidence="5">
        <text>NAD(+) + (ADP-D-ribosyl)n-acceptor = nicotinamide + (ADP-D-ribosyl)n+1-acceptor + H(+).</text>
        <dbReference type="EC" id="2.4.2.30"/>
    </reaction>
</comment>
<evidence type="ECO:0000256" key="5">
    <source>
        <dbReference type="ARBA" id="ARBA00033987"/>
    </source>
</evidence>
<dbReference type="PANTHER" id="PTHR10459:SF60">
    <property type="entry name" value="POLY [ADP-RIBOSE] POLYMERASE 2"/>
    <property type="match status" value="1"/>
</dbReference>